<name>A0A6M8NP38_9BACT</name>
<dbReference type="InterPro" id="IPR002826">
    <property type="entry name" value="MptE-like"/>
</dbReference>
<dbReference type="PANTHER" id="PTHR41786:SF1">
    <property type="entry name" value="6-HYDROXYMETHYLPTERIN DIPHOSPHOKINASE MPTE-LIKE DOMAIN-CONTAINING PROTEIN"/>
    <property type="match status" value="1"/>
</dbReference>
<dbReference type="EMBL" id="NXII01000001">
    <property type="protein sequence ID" value="RXI43061.1"/>
    <property type="molecule type" value="Genomic_DNA"/>
</dbReference>
<feature type="domain" description="Glycosyltransferase Maf N-terminal" evidence="2">
    <location>
        <begin position="18"/>
        <end position="193"/>
    </location>
</feature>
<dbReference type="Pfam" id="PF20157">
    <property type="entry name" value="Maf_flag10_N"/>
    <property type="match status" value="1"/>
</dbReference>
<keyword evidence="4" id="KW-1185">Reference proteome</keyword>
<evidence type="ECO:0000259" key="2">
    <source>
        <dbReference type="Pfam" id="PF20157"/>
    </source>
</evidence>
<evidence type="ECO:0000259" key="1">
    <source>
        <dbReference type="Pfam" id="PF01973"/>
    </source>
</evidence>
<dbReference type="InterPro" id="IPR045376">
    <property type="entry name" value="Maf_N"/>
</dbReference>
<feature type="domain" description="6-hydroxymethylpterin diphosphokinase MptE-like" evidence="1">
    <location>
        <begin position="256"/>
        <end position="411"/>
    </location>
</feature>
<dbReference type="Pfam" id="PF01973">
    <property type="entry name" value="MptE-like"/>
    <property type="match status" value="1"/>
</dbReference>
<organism evidence="3 4">
    <name type="scientific">Arcobacter cloacae</name>
    <dbReference type="NCBI Taxonomy" id="1054034"/>
    <lineage>
        <taxon>Bacteria</taxon>
        <taxon>Pseudomonadati</taxon>
        <taxon>Campylobacterota</taxon>
        <taxon>Epsilonproteobacteria</taxon>
        <taxon>Campylobacterales</taxon>
        <taxon>Arcobacteraceae</taxon>
        <taxon>Arcobacter</taxon>
    </lineage>
</organism>
<evidence type="ECO:0000313" key="3">
    <source>
        <dbReference type="EMBL" id="RXI43061.1"/>
    </source>
</evidence>
<reference evidence="3 4" key="1">
    <citation type="submission" date="2017-09" db="EMBL/GenBank/DDBJ databases">
        <title>Genomics of the genus Arcobacter.</title>
        <authorList>
            <person name="Perez-Cataluna A."/>
            <person name="Figueras M.J."/>
            <person name="Salas-Masso N."/>
        </authorList>
    </citation>
    <scope>NUCLEOTIDE SEQUENCE [LARGE SCALE GENOMIC DNA]</scope>
    <source>
        <strain evidence="3 4">CECT 7834</strain>
    </source>
</reference>
<protein>
    <submittedName>
        <fullName evidence="3">Uncharacterized protein</fullName>
    </submittedName>
</protein>
<sequence>MDKTSAYEEIEKTLQEIFINNLEFFKINFPLIYKKIVEFEKLNLENYSINFINNKFQLNNTPTNQNFYEIEPFQDSMNRINKFDISSAFNLVKIEQLKNKNPYKNEINAYSYLNEFIEHFQNIDIKINKFIFLGTLLGVHINDFDKFLKAKTYFIFEPNIEIFRLSMFMTDYKILSKNAKLFFAINEDEQGLNNICKEFLNYNYEFNNLIHFELADKINEPLINELSLIFTHLGEMRHPFSEYLISLKRFHNYFVNNNYNLINISKIHNFLEDKRILFLAAGPSLERNLDFVHKNKNKFIIVTVAATLKILETKKITPDIIITVDGHHIISKQFEVDKSIYENSIILSSIKLDIEIHKLFKNENLFFFQNSLNLFEEFGFITGVTVGDIGIDLLLRLGANNLYLLGVDAAIDSKTGITHINTHSHSKKIDLDYNKTIDFNKTILYVKGNFEEKVPTLMEYKEMIEEINEKFSFINDNLKIFNLSNGAYFNNTISLRASKLKIDEVVNKDIFKELFLEKLHSILEKNINEKFKKNFAKENKILSEVRNIDKNINFYKNFKDIQQKYPNSISLDILEKYLKLILPYYNLLRNQSLANNILEKQLNEIINKLFVIFSLD</sequence>
<comment type="caution">
    <text evidence="3">The sequence shown here is derived from an EMBL/GenBank/DDBJ whole genome shotgun (WGS) entry which is preliminary data.</text>
</comment>
<dbReference type="AlphaFoldDB" id="A0A6M8NP38"/>
<dbReference type="Proteomes" id="UP000290378">
    <property type="component" value="Unassembled WGS sequence"/>
</dbReference>
<gene>
    <name evidence="3" type="ORF">CP963_00375</name>
</gene>
<dbReference type="PANTHER" id="PTHR41786">
    <property type="entry name" value="MOTILITY ACCESSORY FACTOR MAF"/>
    <property type="match status" value="1"/>
</dbReference>
<dbReference type="RefSeq" id="WP_129012352.1">
    <property type="nucleotide sequence ID" value="NZ_CBCSEI010000002.1"/>
</dbReference>
<proteinExistence type="predicted"/>
<accession>A0A6M8NP38</accession>
<evidence type="ECO:0000313" key="4">
    <source>
        <dbReference type="Proteomes" id="UP000290378"/>
    </source>
</evidence>